<accession>A0AAP0L3K1</accession>
<gene>
    <name evidence="1" type="ORF">Syun_004744</name>
</gene>
<dbReference type="EMBL" id="JBBNAF010000002">
    <property type="protein sequence ID" value="KAK9163842.1"/>
    <property type="molecule type" value="Genomic_DNA"/>
</dbReference>
<dbReference type="Proteomes" id="UP001420932">
    <property type="component" value="Unassembled WGS sequence"/>
</dbReference>
<keyword evidence="2" id="KW-1185">Reference proteome</keyword>
<reference evidence="1 2" key="1">
    <citation type="submission" date="2024-01" db="EMBL/GenBank/DDBJ databases">
        <title>Genome assemblies of Stephania.</title>
        <authorList>
            <person name="Yang L."/>
        </authorList>
    </citation>
    <scope>NUCLEOTIDE SEQUENCE [LARGE SCALE GENOMIC DNA]</scope>
    <source>
        <strain evidence="1">YNDBR</strain>
        <tissue evidence="1">Leaf</tissue>
    </source>
</reference>
<dbReference type="AlphaFoldDB" id="A0AAP0L3K1"/>
<proteinExistence type="predicted"/>
<comment type="caution">
    <text evidence="1">The sequence shown here is derived from an EMBL/GenBank/DDBJ whole genome shotgun (WGS) entry which is preliminary data.</text>
</comment>
<organism evidence="1 2">
    <name type="scientific">Stephania yunnanensis</name>
    <dbReference type="NCBI Taxonomy" id="152371"/>
    <lineage>
        <taxon>Eukaryota</taxon>
        <taxon>Viridiplantae</taxon>
        <taxon>Streptophyta</taxon>
        <taxon>Embryophyta</taxon>
        <taxon>Tracheophyta</taxon>
        <taxon>Spermatophyta</taxon>
        <taxon>Magnoliopsida</taxon>
        <taxon>Ranunculales</taxon>
        <taxon>Menispermaceae</taxon>
        <taxon>Menispermoideae</taxon>
        <taxon>Cissampelideae</taxon>
        <taxon>Stephania</taxon>
    </lineage>
</organism>
<protein>
    <submittedName>
        <fullName evidence="1">Uncharacterized protein</fullName>
    </submittedName>
</protein>
<sequence>MKWAEDHNVMTECRSFDEQGQGKVLPATTSEIVEPARTVDHVAHGARMVTYGSKGSDDIVGSAHGPPLQAASTLWAGPSEDFVETFRD</sequence>
<name>A0AAP0L3K1_9MAGN</name>
<evidence type="ECO:0000313" key="1">
    <source>
        <dbReference type="EMBL" id="KAK9163842.1"/>
    </source>
</evidence>
<evidence type="ECO:0000313" key="2">
    <source>
        <dbReference type="Proteomes" id="UP001420932"/>
    </source>
</evidence>